<evidence type="ECO:0000313" key="3">
    <source>
        <dbReference type="Proteomes" id="UP000663825"/>
    </source>
</evidence>
<keyword evidence="4" id="KW-1185">Reference proteome</keyword>
<name>A0A817NUT8_9BILA</name>
<evidence type="ECO:0000313" key="2">
    <source>
        <dbReference type="EMBL" id="CAF4405014.1"/>
    </source>
</evidence>
<comment type="caution">
    <text evidence="1">The sequence shown here is derived from an EMBL/GenBank/DDBJ whole genome shotgun (WGS) entry which is preliminary data.</text>
</comment>
<dbReference type="Proteomes" id="UP000663873">
    <property type="component" value="Unassembled WGS sequence"/>
</dbReference>
<proteinExistence type="predicted"/>
<sequence>MSQGYTFCCASKLREGCVPGRYGLNTDGIVGSLYATRTDNLQTNLSVDEGFFCRKYFAEKPFVKLRKVYNLTHTNLMKMIGIEDDLRVSIALDMVRFKAGIRMLSNHTLSTDSTTRSIDYQHIEQ</sequence>
<dbReference type="Proteomes" id="UP000663825">
    <property type="component" value="Unassembled WGS sequence"/>
</dbReference>
<evidence type="ECO:0000313" key="1">
    <source>
        <dbReference type="EMBL" id="CAF3128456.1"/>
    </source>
</evidence>
<dbReference type="EMBL" id="CAJOBP010003432">
    <property type="protein sequence ID" value="CAF4405014.1"/>
    <property type="molecule type" value="Genomic_DNA"/>
</dbReference>
<evidence type="ECO:0000313" key="4">
    <source>
        <dbReference type="Proteomes" id="UP000663873"/>
    </source>
</evidence>
<protein>
    <submittedName>
        <fullName evidence="1">Uncharacterized protein</fullName>
    </submittedName>
</protein>
<organism evidence="1 3">
    <name type="scientific">Rotaria socialis</name>
    <dbReference type="NCBI Taxonomy" id="392032"/>
    <lineage>
        <taxon>Eukaryota</taxon>
        <taxon>Metazoa</taxon>
        <taxon>Spiralia</taxon>
        <taxon>Gnathifera</taxon>
        <taxon>Rotifera</taxon>
        <taxon>Eurotatoria</taxon>
        <taxon>Bdelloidea</taxon>
        <taxon>Philodinida</taxon>
        <taxon>Philodinidae</taxon>
        <taxon>Rotaria</taxon>
    </lineage>
</organism>
<dbReference type="EMBL" id="CAJNXB010001072">
    <property type="protein sequence ID" value="CAF3128456.1"/>
    <property type="molecule type" value="Genomic_DNA"/>
</dbReference>
<accession>A0A817NUT8</accession>
<gene>
    <name evidence="1" type="ORF">TIS948_LOCUS8396</name>
    <name evidence="2" type="ORF">UJA718_LOCUS19388</name>
</gene>
<dbReference type="AlphaFoldDB" id="A0A817NUT8"/>
<reference evidence="1" key="1">
    <citation type="submission" date="2021-02" db="EMBL/GenBank/DDBJ databases">
        <authorList>
            <person name="Nowell W R."/>
        </authorList>
    </citation>
    <scope>NUCLEOTIDE SEQUENCE</scope>
</reference>